<keyword evidence="11" id="KW-1133">Transmembrane helix</keyword>
<keyword evidence="6" id="KW-0597">Phosphoprotein</keyword>
<evidence type="ECO:0000313" key="13">
    <source>
        <dbReference type="Proteomes" id="UP000265140"/>
    </source>
</evidence>
<keyword evidence="11" id="KW-0812">Transmembrane</keyword>
<evidence type="ECO:0000256" key="5">
    <source>
        <dbReference type="ARBA" id="ARBA00022525"/>
    </source>
</evidence>
<dbReference type="GO" id="GO:0046849">
    <property type="term" value="P:bone remodeling"/>
    <property type="evidence" value="ECO:0007669"/>
    <property type="project" value="InterPro"/>
</dbReference>
<organism evidence="12 13">
    <name type="scientific">Esox lucius</name>
    <name type="common">Northern pike</name>
    <dbReference type="NCBI Taxonomy" id="8010"/>
    <lineage>
        <taxon>Eukaryota</taxon>
        <taxon>Metazoa</taxon>
        <taxon>Chordata</taxon>
        <taxon>Craniata</taxon>
        <taxon>Vertebrata</taxon>
        <taxon>Euteleostomi</taxon>
        <taxon>Actinopterygii</taxon>
        <taxon>Neopterygii</taxon>
        <taxon>Teleostei</taxon>
        <taxon>Protacanthopterygii</taxon>
        <taxon>Esociformes</taxon>
        <taxon>Esocidae</taxon>
        <taxon>Esox</taxon>
    </lineage>
</organism>
<reference evidence="12" key="2">
    <citation type="submission" date="2020-02" db="EMBL/GenBank/DDBJ databases">
        <title>Esox lucius (northern pike) genome, fEsoLuc1, primary haplotype.</title>
        <authorList>
            <person name="Myers G."/>
            <person name="Karagic N."/>
            <person name="Meyer A."/>
            <person name="Pippel M."/>
            <person name="Reichard M."/>
            <person name="Winkler S."/>
            <person name="Tracey A."/>
            <person name="Sims Y."/>
            <person name="Howe K."/>
            <person name="Rhie A."/>
            <person name="Formenti G."/>
            <person name="Durbin R."/>
            <person name="Fedrigo O."/>
            <person name="Jarvis E.D."/>
        </authorList>
    </citation>
    <scope>NUCLEOTIDE SEQUENCE [LARGE SCALE GENOMIC DNA]</scope>
</reference>
<dbReference type="OMA" id="CRSTVQM"/>
<dbReference type="Pfam" id="PF07448">
    <property type="entry name" value="Spp-24"/>
    <property type="match status" value="1"/>
</dbReference>
<dbReference type="SUPFAM" id="SSF54403">
    <property type="entry name" value="Cystatin/monellin"/>
    <property type="match status" value="1"/>
</dbReference>
<evidence type="ECO:0000256" key="6">
    <source>
        <dbReference type="ARBA" id="ARBA00022553"/>
    </source>
</evidence>
<dbReference type="PANTHER" id="PTHR15444:SF4">
    <property type="entry name" value="SECRETED PHOSPHOPROTEIN 24"/>
    <property type="match status" value="1"/>
</dbReference>
<comment type="subcellular location">
    <subcellularLocation>
        <location evidence="2">Secreted</location>
    </subcellularLocation>
</comment>
<evidence type="ECO:0000256" key="9">
    <source>
        <dbReference type="ARBA" id="ARBA00029627"/>
    </source>
</evidence>
<dbReference type="GeneTree" id="ENSGT00390000009001"/>
<dbReference type="Ensembl" id="ENSELUT00000061605.2">
    <property type="protein sequence ID" value="ENSELUP00000066768.2"/>
    <property type="gene ID" value="ENSELUG00000029627.2"/>
</dbReference>
<evidence type="ECO:0000256" key="4">
    <source>
        <dbReference type="ARBA" id="ARBA00020365"/>
    </source>
</evidence>
<evidence type="ECO:0000256" key="7">
    <source>
        <dbReference type="ARBA" id="ARBA00022729"/>
    </source>
</evidence>
<accession>A0A6Q2YMG1</accession>
<evidence type="ECO:0000256" key="2">
    <source>
        <dbReference type="ARBA" id="ARBA00004613"/>
    </source>
</evidence>
<keyword evidence="5" id="KW-0964">Secreted</keyword>
<name>A0A6Q2YMG1_ESOLU</name>
<evidence type="ECO:0000313" key="12">
    <source>
        <dbReference type="Ensembl" id="ENSELUP00000066768.2"/>
    </source>
</evidence>
<reference evidence="12" key="4">
    <citation type="submission" date="2025-09" db="UniProtKB">
        <authorList>
            <consortium name="Ensembl"/>
        </authorList>
    </citation>
    <scope>IDENTIFICATION</scope>
</reference>
<comment type="similarity">
    <text evidence="3">Belongs to the SPP2 family.</text>
</comment>
<feature type="compositionally biased region" description="Low complexity" evidence="10">
    <location>
        <begin position="211"/>
        <end position="227"/>
    </location>
</feature>
<evidence type="ECO:0000256" key="8">
    <source>
        <dbReference type="ARBA" id="ARBA00023157"/>
    </source>
</evidence>
<reference evidence="12" key="3">
    <citation type="submission" date="2025-08" db="UniProtKB">
        <authorList>
            <consortium name="Ensembl"/>
        </authorList>
    </citation>
    <scope>IDENTIFICATION</scope>
</reference>
<evidence type="ECO:0000256" key="11">
    <source>
        <dbReference type="SAM" id="Phobius"/>
    </source>
</evidence>
<dbReference type="InterPro" id="IPR010892">
    <property type="entry name" value="Spp-24"/>
</dbReference>
<evidence type="ECO:0000256" key="3">
    <source>
        <dbReference type="ARBA" id="ARBA00008576"/>
    </source>
</evidence>
<keyword evidence="7" id="KW-0732">Signal</keyword>
<keyword evidence="11" id="KW-0472">Membrane</keyword>
<proteinExistence type="inferred from homology"/>
<dbReference type="InterPro" id="IPR046350">
    <property type="entry name" value="Cystatin_sf"/>
</dbReference>
<comment type="function">
    <text evidence="1">Could coordinate an aspect of bone turnover.</text>
</comment>
<dbReference type="Gene3D" id="3.10.450.10">
    <property type="match status" value="1"/>
</dbReference>
<evidence type="ECO:0000256" key="10">
    <source>
        <dbReference type="SAM" id="MobiDB-lite"/>
    </source>
</evidence>
<sequence length="246" mass="26772">MSTNTVQTSSTFTSKKTPDCSDRNLASCLLVSVNKNKGRALAKEEGKWKMKRYIAVLLLALLQALCCSGVPQYQSDLASMSEKALGVAMTQVNKLYAGLRLYRVTRGSVKRVVPIGLNTYDLMLNFGIKETDCLKSSGEDPQRCAFRLGFFVTPASCTSRVRVSRDLAEVVSLNCGKDSSSSSESSEETFARKRPFNLDPFENRGPAQPVSGFSDDPSGSPGLPFPGQELAPPKIPRGDSFSNHLQ</sequence>
<feature type="transmembrane region" description="Helical" evidence="11">
    <location>
        <begin position="53"/>
        <end position="73"/>
    </location>
</feature>
<dbReference type="Bgee" id="ENSELUG00000029627">
    <property type="expression patterns" value="Expressed in liver and 14 other cell types or tissues"/>
</dbReference>
<dbReference type="STRING" id="8010.ENSELUP00000040828"/>
<dbReference type="Proteomes" id="UP000265140">
    <property type="component" value="Chromosome 22"/>
</dbReference>
<reference evidence="13" key="1">
    <citation type="journal article" date="2014" name="PLoS ONE">
        <title>The genome and linkage map of the northern pike (Esox lucius): conserved synteny revealed between the salmonid sister group and the Neoteleostei.</title>
        <authorList>
            <person name="Rondeau E.B."/>
            <person name="Minkley D.R."/>
            <person name="Leong J.S."/>
            <person name="Messmer A.M."/>
            <person name="Jantzen J.R."/>
            <person name="von Schalburg K.R."/>
            <person name="Lemon C."/>
            <person name="Bird N.H."/>
            <person name="Koop B.F."/>
        </authorList>
    </citation>
    <scope>NUCLEOTIDE SEQUENCE</scope>
</reference>
<protein>
    <recommendedName>
        <fullName evidence="4">Secreted phosphoprotein 24</fullName>
    </recommendedName>
    <alternativeName>
        <fullName evidence="9">Secreted phosphoprotein 2</fullName>
    </alternativeName>
</protein>
<keyword evidence="8" id="KW-1015">Disulfide bond</keyword>
<dbReference type="GO" id="GO:0005576">
    <property type="term" value="C:extracellular region"/>
    <property type="evidence" value="ECO:0007669"/>
    <property type="project" value="UniProtKB-SubCell"/>
</dbReference>
<dbReference type="AlphaFoldDB" id="A0A6Q2YMG1"/>
<feature type="region of interest" description="Disordered" evidence="10">
    <location>
        <begin position="175"/>
        <end position="246"/>
    </location>
</feature>
<keyword evidence="13" id="KW-1185">Reference proteome</keyword>
<evidence type="ECO:0000256" key="1">
    <source>
        <dbReference type="ARBA" id="ARBA00002371"/>
    </source>
</evidence>
<dbReference type="PANTHER" id="PTHR15444">
    <property type="entry name" value="SECRETED PHOSPHOPROTEIN 24"/>
    <property type="match status" value="1"/>
</dbReference>